<feature type="compositionally biased region" description="Gly residues" evidence="1">
    <location>
        <begin position="78"/>
        <end position="100"/>
    </location>
</feature>
<name>A3A610_ORYSJ</name>
<organism evidence="2">
    <name type="scientific">Oryza sativa subsp. japonica</name>
    <name type="common">Rice</name>
    <dbReference type="NCBI Taxonomy" id="39947"/>
    <lineage>
        <taxon>Eukaryota</taxon>
        <taxon>Viridiplantae</taxon>
        <taxon>Streptophyta</taxon>
        <taxon>Embryophyta</taxon>
        <taxon>Tracheophyta</taxon>
        <taxon>Spermatophyta</taxon>
        <taxon>Magnoliopsida</taxon>
        <taxon>Liliopsida</taxon>
        <taxon>Poales</taxon>
        <taxon>Poaceae</taxon>
        <taxon>BOP clade</taxon>
        <taxon>Oryzoideae</taxon>
        <taxon>Oryzeae</taxon>
        <taxon>Oryzinae</taxon>
        <taxon>Oryza</taxon>
        <taxon>Oryza sativa</taxon>
    </lineage>
</organism>
<dbReference type="EMBL" id="CM000139">
    <property type="protein sequence ID" value="EAZ22749.1"/>
    <property type="molecule type" value="Genomic_DNA"/>
</dbReference>
<dbReference type="PANTHER" id="PTHR47169:SF2">
    <property type="entry name" value="OS01G0541250 PROTEIN"/>
    <property type="match status" value="1"/>
</dbReference>
<sequence length="255" mass="27562">MAGLDLNQPFNWDEVEDLEGEILDLNYDYVCYLENEDEEGGHEDVDNTAARGDNDDGGGGGDNDDGSRGGNNDDGSDDGGGSGGGDGDNDDGGGGGGGAHAGTGTLELKAMISVTRDAIRSYLIEKILPAIKEKWPIEERGLPIYIQQDNAKTHIAVDDLEFLALQSLFHKSSPSSIEDIETNVIKAYEEYPVDKSNRVFLTQQGCVREIMRAKGGQHYAIPHLKKGTLESNGLLPIRLQCDKQIYLDALDFINA</sequence>
<dbReference type="GO" id="GO:0003676">
    <property type="term" value="F:nucleic acid binding"/>
    <property type="evidence" value="ECO:0007669"/>
    <property type="project" value="InterPro"/>
</dbReference>
<dbReference type="Proteomes" id="UP000007752">
    <property type="component" value="Chromosome 2"/>
</dbReference>
<dbReference type="PANTHER" id="PTHR47169">
    <property type="entry name" value="OS01G0541250 PROTEIN"/>
    <property type="match status" value="1"/>
</dbReference>
<reference evidence="2" key="2">
    <citation type="submission" date="2008-12" db="EMBL/GenBank/DDBJ databases">
        <title>Improved gene annotation of the rice (Oryza sativa) genomes.</title>
        <authorList>
            <person name="Wang J."/>
            <person name="Li R."/>
            <person name="Fan W."/>
            <person name="Huang Q."/>
            <person name="Zhang J."/>
            <person name="Zhou Y."/>
            <person name="Hu Y."/>
            <person name="Zi S."/>
            <person name="Li J."/>
            <person name="Ni P."/>
            <person name="Zheng H."/>
            <person name="Zhang Y."/>
            <person name="Zhao M."/>
            <person name="Hao Q."/>
            <person name="McDermott J."/>
            <person name="Samudrala R."/>
            <person name="Kristiansen K."/>
            <person name="Wong G.K.-S."/>
        </authorList>
    </citation>
    <scope>NUCLEOTIDE SEQUENCE</scope>
</reference>
<feature type="region of interest" description="Disordered" evidence="1">
    <location>
        <begin position="36"/>
        <end position="100"/>
    </location>
</feature>
<gene>
    <name evidence="2" type="ORF">OsJ_06421</name>
</gene>
<protein>
    <submittedName>
        <fullName evidence="2">Uncharacterized protein</fullName>
    </submittedName>
</protein>
<reference evidence="2" key="1">
    <citation type="journal article" date="2005" name="PLoS Biol.">
        <title>The genomes of Oryza sativa: a history of duplications.</title>
        <authorList>
            <person name="Yu J."/>
            <person name="Wang J."/>
            <person name="Lin W."/>
            <person name="Li S."/>
            <person name="Li H."/>
            <person name="Zhou J."/>
            <person name="Ni P."/>
            <person name="Dong W."/>
            <person name="Hu S."/>
            <person name="Zeng C."/>
            <person name="Zhang J."/>
            <person name="Zhang Y."/>
            <person name="Li R."/>
            <person name="Xu Z."/>
            <person name="Li S."/>
            <person name="Li X."/>
            <person name="Zheng H."/>
            <person name="Cong L."/>
            <person name="Lin L."/>
            <person name="Yin J."/>
            <person name="Geng J."/>
            <person name="Li G."/>
            <person name="Shi J."/>
            <person name="Liu J."/>
            <person name="Lv H."/>
            <person name="Li J."/>
            <person name="Wang J."/>
            <person name="Deng Y."/>
            <person name="Ran L."/>
            <person name="Shi X."/>
            <person name="Wang X."/>
            <person name="Wu Q."/>
            <person name="Li C."/>
            <person name="Ren X."/>
            <person name="Wang J."/>
            <person name="Wang X."/>
            <person name="Li D."/>
            <person name="Liu D."/>
            <person name="Zhang X."/>
            <person name="Ji Z."/>
            <person name="Zhao W."/>
            <person name="Sun Y."/>
            <person name="Zhang Z."/>
            <person name="Bao J."/>
            <person name="Han Y."/>
            <person name="Dong L."/>
            <person name="Ji J."/>
            <person name="Chen P."/>
            <person name="Wu S."/>
            <person name="Liu J."/>
            <person name="Xiao Y."/>
            <person name="Bu D."/>
            <person name="Tan J."/>
            <person name="Yang L."/>
            <person name="Ye C."/>
            <person name="Zhang J."/>
            <person name="Xu J."/>
            <person name="Zhou Y."/>
            <person name="Yu Y."/>
            <person name="Zhang B."/>
            <person name="Zhuang S."/>
            <person name="Wei H."/>
            <person name="Liu B."/>
            <person name="Lei M."/>
            <person name="Yu H."/>
            <person name="Li Y."/>
            <person name="Xu H."/>
            <person name="Wei S."/>
            <person name="He X."/>
            <person name="Fang L."/>
            <person name="Zhang Z."/>
            <person name="Zhang Y."/>
            <person name="Huang X."/>
            <person name="Su Z."/>
            <person name="Tong W."/>
            <person name="Li J."/>
            <person name="Tong Z."/>
            <person name="Li S."/>
            <person name="Ye J."/>
            <person name="Wang L."/>
            <person name="Fang L."/>
            <person name="Lei T."/>
            <person name="Chen C."/>
            <person name="Chen H."/>
            <person name="Xu Z."/>
            <person name="Li H."/>
            <person name="Huang H."/>
            <person name="Zhang F."/>
            <person name="Xu H."/>
            <person name="Li N."/>
            <person name="Zhao C."/>
            <person name="Li S."/>
            <person name="Dong L."/>
            <person name="Huang Y."/>
            <person name="Li L."/>
            <person name="Xi Y."/>
            <person name="Qi Q."/>
            <person name="Li W."/>
            <person name="Zhang B."/>
            <person name="Hu W."/>
            <person name="Zhang Y."/>
            <person name="Tian X."/>
            <person name="Jiao Y."/>
            <person name="Liang X."/>
            <person name="Jin J."/>
            <person name="Gao L."/>
            <person name="Zheng W."/>
            <person name="Hao B."/>
            <person name="Liu S."/>
            <person name="Wang W."/>
            <person name="Yuan L."/>
            <person name="Cao M."/>
            <person name="McDermott J."/>
            <person name="Samudrala R."/>
            <person name="Wang J."/>
            <person name="Wong G.K."/>
            <person name="Yang H."/>
        </authorList>
    </citation>
    <scope>NUCLEOTIDE SEQUENCE [LARGE SCALE GENOMIC DNA]</scope>
</reference>
<evidence type="ECO:0000313" key="2">
    <source>
        <dbReference type="EMBL" id="EAZ22749.1"/>
    </source>
</evidence>
<proteinExistence type="predicted"/>
<dbReference type="InterPro" id="IPR036397">
    <property type="entry name" value="RNaseH_sf"/>
</dbReference>
<dbReference type="AlphaFoldDB" id="A3A610"/>
<accession>A3A610</accession>
<evidence type="ECO:0000256" key="1">
    <source>
        <dbReference type="SAM" id="MobiDB-lite"/>
    </source>
</evidence>
<dbReference type="Gene3D" id="3.30.420.10">
    <property type="entry name" value="Ribonuclease H-like superfamily/Ribonuclease H"/>
    <property type="match status" value="1"/>
</dbReference>